<dbReference type="Pfam" id="PF00109">
    <property type="entry name" value="ketoacyl-synt"/>
    <property type="match status" value="1"/>
</dbReference>
<gene>
    <name evidence="3" type="ORF">SAMN05443287_104110</name>
</gene>
<dbReference type="Proteomes" id="UP000198707">
    <property type="component" value="Unassembled WGS sequence"/>
</dbReference>
<accession>A0A1H6Y8Q7</accession>
<evidence type="ECO:0000256" key="1">
    <source>
        <dbReference type="SAM" id="MobiDB-lite"/>
    </source>
</evidence>
<sequence length="328" mass="32492">MTAMAARRPVPDVTATVRVSGWSLHLPEAGPLAAELADWWQVPVDRLAGALAGAVPADRAHEVLGRKGLLYKEPATRLALCAAHRALGLPPGRTRPAGVDPATAVVVAGNLGNVATVAALARTVRAEGGRAVSPLAAPNASSNVVSSTVALWFGFGAANLMFCSGATAGLDAVRAATLLLRAGRAARVLVVGAEPADETATGLHQAGRASSMLRAGAACLVLTCDAPTAAAGPVLALGGGYPAARRLGPGGFDPATRWGDCYGAAGVVNLALAAALLAAGVAGPIAVACGDDTDGRREALLDAGGAAEAPAPDGRREALLDGGRGADR</sequence>
<dbReference type="EMBL" id="FNYV01000004">
    <property type="protein sequence ID" value="SEJ37663.1"/>
    <property type="molecule type" value="Genomic_DNA"/>
</dbReference>
<keyword evidence="4" id="KW-1185">Reference proteome</keyword>
<dbReference type="AlphaFoldDB" id="A0A1H6Y8Q7"/>
<evidence type="ECO:0000313" key="3">
    <source>
        <dbReference type="EMBL" id="SEJ37663.1"/>
    </source>
</evidence>
<dbReference type="GO" id="GO:0016746">
    <property type="term" value="F:acyltransferase activity"/>
    <property type="evidence" value="ECO:0007669"/>
    <property type="project" value="InterPro"/>
</dbReference>
<dbReference type="Gene3D" id="3.40.47.10">
    <property type="match status" value="1"/>
</dbReference>
<dbReference type="STRING" id="1144548.SAMN05443287_104110"/>
<dbReference type="InterPro" id="IPR016039">
    <property type="entry name" value="Thiolase-like"/>
</dbReference>
<dbReference type="InterPro" id="IPR014030">
    <property type="entry name" value="Ketoacyl_synth_N"/>
</dbReference>
<name>A0A1H6Y8Q7_9ACTN</name>
<feature type="compositionally biased region" description="Basic and acidic residues" evidence="1">
    <location>
        <begin position="313"/>
        <end position="328"/>
    </location>
</feature>
<feature type="domain" description="Beta-ketoacyl synthase-like N-terminal" evidence="2">
    <location>
        <begin position="73"/>
        <end position="211"/>
    </location>
</feature>
<organism evidence="3 4">
    <name type="scientific">Micromonospora phaseoli</name>
    <dbReference type="NCBI Taxonomy" id="1144548"/>
    <lineage>
        <taxon>Bacteria</taxon>
        <taxon>Bacillati</taxon>
        <taxon>Actinomycetota</taxon>
        <taxon>Actinomycetes</taxon>
        <taxon>Micromonosporales</taxon>
        <taxon>Micromonosporaceae</taxon>
        <taxon>Micromonospora</taxon>
    </lineage>
</organism>
<reference evidence="4" key="1">
    <citation type="submission" date="2016-10" db="EMBL/GenBank/DDBJ databases">
        <authorList>
            <person name="Varghese N."/>
            <person name="Submissions S."/>
        </authorList>
    </citation>
    <scope>NUCLEOTIDE SEQUENCE [LARGE SCALE GENOMIC DNA]</scope>
    <source>
        <strain evidence="4">CGMCC 4.7038</strain>
    </source>
</reference>
<proteinExistence type="predicted"/>
<dbReference type="SUPFAM" id="SSF53901">
    <property type="entry name" value="Thiolase-like"/>
    <property type="match status" value="1"/>
</dbReference>
<protein>
    <submittedName>
        <fullName evidence="3">3-oxoacyl-[acyl-carrier-protein] synthase II</fullName>
    </submittedName>
</protein>
<feature type="region of interest" description="Disordered" evidence="1">
    <location>
        <begin position="300"/>
        <end position="328"/>
    </location>
</feature>
<evidence type="ECO:0000259" key="2">
    <source>
        <dbReference type="Pfam" id="PF00109"/>
    </source>
</evidence>
<evidence type="ECO:0000313" key="4">
    <source>
        <dbReference type="Proteomes" id="UP000198707"/>
    </source>
</evidence>
<feature type="compositionally biased region" description="Low complexity" evidence="1">
    <location>
        <begin position="301"/>
        <end position="312"/>
    </location>
</feature>